<dbReference type="EMBL" id="LN885086">
    <property type="protein sequence ID" value="CUQ68349.1"/>
    <property type="molecule type" value="Genomic_DNA"/>
</dbReference>
<proteinExistence type="predicted"/>
<organism evidence="2 3">
    <name type="scientific">Candidatus Nitrospira inopinata</name>
    <dbReference type="NCBI Taxonomy" id="1715989"/>
    <lineage>
        <taxon>Bacteria</taxon>
        <taxon>Pseudomonadati</taxon>
        <taxon>Nitrospirota</taxon>
        <taxon>Nitrospiria</taxon>
        <taxon>Nitrospirales</taxon>
        <taxon>Nitrospiraceae</taxon>
        <taxon>Nitrospira</taxon>
    </lineage>
</organism>
<accession>A0A0S4KYA0</accession>
<dbReference type="Proteomes" id="UP000066284">
    <property type="component" value="Chromosome 1"/>
</dbReference>
<evidence type="ECO:0000313" key="2">
    <source>
        <dbReference type="EMBL" id="CUQ68349.1"/>
    </source>
</evidence>
<gene>
    <name evidence="2" type="ORF">NITINOP_3378</name>
</gene>
<sequence length="84" mass="9149">MTIMLIGFAIFTTFVWFFGTAMAGLAWRIFEGESNKVLRQAQQNNAASVSPPKHLAGPKTGRPAPPSPGNGPRSYADRRQTATR</sequence>
<dbReference type="KEGG" id="nio:NITINOP_3378"/>
<evidence type="ECO:0000256" key="1">
    <source>
        <dbReference type="SAM" id="MobiDB-lite"/>
    </source>
</evidence>
<dbReference type="AlphaFoldDB" id="A0A0S4KYA0"/>
<feature type="compositionally biased region" description="Basic and acidic residues" evidence="1">
    <location>
        <begin position="75"/>
        <end position="84"/>
    </location>
</feature>
<feature type="region of interest" description="Disordered" evidence="1">
    <location>
        <begin position="41"/>
        <end position="84"/>
    </location>
</feature>
<keyword evidence="3" id="KW-1185">Reference proteome</keyword>
<name>A0A0S4KYA0_9BACT</name>
<dbReference type="RefSeq" id="WP_062487581.1">
    <property type="nucleotide sequence ID" value="NZ_LN885086.1"/>
</dbReference>
<protein>
    <submittedName>
        <fullName evidence="2">Uncharacterized protein</fullName>
    </submittedName>
</protein>
<evidence type="ECO:0000313" key="3">
    <source>
        <dbReference type="Proteomes" id="UP000066284"/>
    </source>
</evidence>
<reference evidence="3" key="1">
    <citation type="submission" date="2015-09" db="EMBL/GenBank/DDBJ databases">
        <authorList>
            <person name="Daims H."/>
        </authorList>
    </citation>
    <scope>NUCLEOTIDE SEQUENCE [LARGE SCALE GENOMIC DNA]</scope>
</reference>